<keyword evidence="1" id="KW-0175">Coiled coil</keyword>
<comment type="caution">
    <text evidence="2">The sequence shown here is derived from an EMBL/GenBank/DDBJ whole genome shotgun (WGS) entry which is preliminary data.</text>
</comment>
<dbReference type="EMBL" id="MTKT01005772">
    <property type="protein sequence ID" value="OWM64730.1"/>
    <property type="molecule type" value="Genomic_DNA"/>
</dbReference>
<sequence>MANEAIHNHPNDKEQEVEAIQAREQRIERMEQTLKRRTRKTDIGHIKLFLVKSLLLDAFWQIIHTRLMLDHIKMEDMIKL</sequence>
<evidence type="ECO:0000313" key="3">
    <source>
        <dbReference type="Proteomes" id="UP000197138"/>
    </source>
</evidence>
<dbReference type="AlphaFoldDB" id="A0A218VXD2"/>
<dbReference type="Proteomes" id="UP000197138">
    <property type="component" value="Unassembled WGS sequence"/>
</dbReference>
<proteinExistence type="predicted"/>
<accession>A0A218VXD2</accession>
<protein>
    <submittedName>
        <fullName evidence="2">Uncharacterized protein</fullName>
    </submittedName>
</protein>
<name>A0A218VXD2_PUNGR</name>
<gene>
    <name evidence="2" type="ORF">CDL15_Pgr004673</name>
</gene>
<feature type="coiled-coil region" evidence="1">
    <location>
        <begin position="13"/>
        <end position="40"/>
    </location>
</feature>
<evidence type="ECO:0000313" key="2">
    <source>
        <dbReference type="EMBL" id="OWM64730.1"/>
    </source>
</evidence>
<reference evidence="3" key="1">
    <citation type="journal article" date="2017" name="Plant J.">
        <title>The pomegranate (Punica granatum L.) genome and the genomics of punicalagin biosynthesis.</title>
        <authorList>
            <person name="Qin G."/>
            <person name="Xu C."/>
            <person name="Ming R."/>
            <person name="Tang H."/>
            <person name="Guyot R."/>
            <person name="Kramer E.M."/>
            <person name="Hu Y."/>
            <person name="Yi X."/>
            <person name="Qi Y."/>
            <person name="Xu X."/>
            <person name="Gao Z."/>
            <person name="Pan H."/>
            <person name="Jian J."/>
            <person name="Tian Y."/>
            <person name="Yue Z."/>
            <person name="Xu Y."/>
        </authorList>
    </citation>
    <scope>NUCLEOTIDE SEQUENCE [LARGE SCALE GENOMIC DNA]</scope>
    <source>
        <strain evidence="3">cv. Dabenzi</strain>
    </source>
</reference>
<organism evidence="2 3">
    <name type="scientific">Punica granatum</name>
    <name type="common">Pomegranate</name>
    <dbReference type="NCBI Taxonomy" id="22663"/>
    <lineage>
        <taxon>Eukaryota</taxon>
        <taxon>Viridiplantae</taxon>
        <taxon>Streptophyta</taxon>
        <taxon>Embryophyta</taxon>
        <taxon>Tracheophyta</taxon>
        <taxon>Spermatophyta</taxon>
        <taxon>Magnoliopsida</taxon>
        <taxon>eudicotyledons</taxon>
        <taxon>Gunneridae</taxon>
        <taxon>Pentapetalae</taxon>
        <taxon>rosids</taxon>
        <taxon>malvids</taxon>
        <taxon>Myrtales</taxon>
        <taxon>Lythraceae</taxon>
        <taxon>Punica</taxon>
    </lineage>
</organism>
<evidence type="ECO:0000256" key="1">
    <source>
        <dbReference type="SAM" id="Coils"/>
    </source>
</evidence>